<dbReference type="PIRSF" id="PIRSF032285">
    <property type="entry name" value="UCP032285"/>
    <property type="match status" value="1"/>
</dbReference>
<evidence type="ECO:0000313" key="1">
    <source>
        <dbReference type="EMBL" id="WEG74026.1"/>
    </source>
</evidence>
<dbReference type="RefSeq" id="WP_275469825.1">
    <property type="nucleotide sequence ID" value="NZ_CP110232.1"/>
</dbReference>
<sequence length="172" mass="20269">MTIEQSSDKVIMSWPSLVEEYYLPLGFSVDFIQLESQNEEYDGLCFKLEGRSVRYRTAKTTPKKVGQFVAFWEKNVENKNEAFKAEESPDYLIITVYDNHQWGQFIFPKEILIKKNIYQTLGNKGRMAMRLYPDWLTELNATAKKTQAWQKEYFINQTGGVNSDKLKERLQR</sequence>
<evidence type="ECO:0000313" key="2">
    <source>
        <dbReference type="Proteomes" id="UP001179647"/>
    </source>
</evidence>
<dbReference type="Gene3D" id="3.40.1350.140">
    <property type="entry name" value="MepB-like"/>
    <property type="match status" value="1"/>
</dbReference>
<dbReference type="AlphaFoldDB" id="A0AAF0I8J3"/>
<organism evidence="1 2">
    <name type="scientific">Vagococcus intermedius</name>
    <dbReference type="NCBI Taxonomy" id="2991418"/>
    <lineage>
        <taxon>Bacteria</taxon>
        <taxon>Bacillati</taxon>
        <taxon>Bacillota</taxon>
        <taxon>Bacilli</taxon>
        <taxon>Lactobacillales</taxon>
        <taxon>Enterococcaceae</taxon>
        <taxon>Vagococcus</taxon>
    </lineage>
</organism>
<dbReference type="Proteomes" id="UP001179647">
    <property type="component" value="Chromosome"/>
</dbReference>
<gene>
    <name evidence="1" type="ORF">OL234_03700</name>
</gene>
<dbReference type="Pfam" id="PF08877">
    <property type="entry name" value="MepB-like"/>
    <property type="match status" value="1"/>
</dbReference>
<protein>
    <submittedName>
        <fullName evidence="1">MepB family protein</fullName>
    </submittedName>
</protein>
<keyword evidence="2" id="KW-1185">Reference proteome</keyword>
<dbReference type="InterPro" id="IPR038231">
    <property type="entry name" value="MepB-like_sf"/>
</dbReference>
<accession>A0AAF0I8J3</accession>
<dbReference type="KEGG" id="vie:OL234_03700"/>
<dbReference type="EMBL" id="CP110232">
    <property type="protein sequence ID" value="WEG74026.1"/>
    <property type="molecule type" value="Genomic_DNA"/>
</dbReference>
<proteinExistence type="predicted"/>
<name>A0AAF0I8J3_9ENTE</name>
<dbReference type="InterPro" id="IPR011235">
    <property type="entry name" value="MepB-like"/>
</dbReference>
<reference evidence="1" key="1">
    <citation type="submission" date="2022-10" db="EMBL/GenBank/DDBJ databases">
        <title>Vagococcus sp. isolated from poultry meat.</title>
        <authorList>
            <person name="Johansson P."/>
            <person name="Bjorkroth J."/>
        </authorList>
    </citation>
    <scope>NUCLEOTIDE SEQUENCE</scope>
    <source>
        <strain evidence="1">STAA11</strain>
    </source>
</reference>